<proteinExistence type="inferred from homology"/>
<dbReference type="PRINTS" id="PR00081">
    <property type="entry name" value="GDHRDH"/>
</dbReference>
<accession>H1HN53</accession>
<dbReference type="GO" id="GO:0016020">
    <property type="term" value="C:membrane"/>
    <property type="evidence" value="ECO:0007669"/>
    <property type="project" value="TreeGrafter"/>
</dbReference>
<dbReference type="Proteomes" id="UP000003167">
    <property type="component" value="Unassembled WGS sequence"/>
</dbReference>
<organism evidence="3 4">
    <name type="scientific">Segatella maculosa OT 289</name>
    <dbReference type="NCBI Taxonomy" id="999422"/>
    <lineage>
        <taxon>Bacteria</taxon>
        <taxon>Pseudomonadati</taxon>
        <taxon>Bacteroidota</taxon>
        <taxon>Bacteroidia</taxon>
        <taxon>Bacteroidales</taxon>
        <taxon>Prevotellaceae</taxon>
        <taxon>Segatella</taxon>
    </lineage>
</organism>
<dbReference type="SUPFAM" id="SSF51735">
    <property type="entry name" value="NAD(P)-binding Rossmann-fold domains"/>
    <property type="match status" value="1"/>
</dbReference>
<sequence>MGASSGIGHEVARLLIGQGWTVGVAARRVEKLEDLRDCAPERVFTARIDVTDAHADEALCRFIERMGGLDLYFHAAGIGRKNPELQAETELKTMQTNALGFARMVGEAYRYFVLNGGGHIACITSIAGTKGMGPAPAYSATKAMQSTYLQALEQLAGNKRLNIHFTDIRPGFVDTPLLDNTSHFPMLMRTDKVALHILKAIEKQRHVCIIDCRWRMVTALWRRIPNWVWRRMRLIKNQDEHHH</sequence>
<dbReference type="InterPro" id="IPR036291">
    <property type="entry name" value="NAD(P)-bd_dom_sf"/>
</dbReference>
<dbReference type="PATRIC" id="fig|999422.3.peg.1677"/>
<dbReference type="InterPro" id="IPR002347">
    <property type="entry name" value="SDR_fam"/>
</dbReference>
<dbReference type="AlphaFoldDB" id="H1HN53"/>
<dbReference type="PANTHER" id="PTHR44196">
    <property type="entry name" value="DEHYDROGENASE/REDUCTASE SDR FAMILY MEMBER 7B"/>
    <property type="match status" value="1"/>
</dbReference>
<dbReference type="PANTHER" id="PTHR44196:SF3">
    <property type="entry name" value="SHORT CHAIN DEHYDROGENASE FAMILY PROTEIN"/>
    <property type="match status" value="1"/>
</dbReference>
<evidence type="ECO:0000313" key="3">
    <source>
        <dbReference type="EMBL" id="EHO69740.1"/>
    </source>
</evidence>
<keyword evidence="2" id="KW-0560">Oxidoreductase</keyword>
<evidence type="ECO:0000313" key="4">
    <source>
        <dbReference type="Proteomes" id="UP000003167"/>
    </source>
</evidence>
<comment type="caution">
    <text evidence="3">The sequence shown here is derived from an EMBL/GenBank/DDBJ whole genome shotgun (WGS) entry which is preliminary data.</text>
</comment>
<reference evidence="3 4" key="1">
    <citation type="submission" date="2011-12" db="EMBL/GenBank/DDBJ databases">
        <title>The Genome Sequence of Prevotella maculosa OT 289.</title>
        <authorList>
            <consortium name="The Broad Institute Genome Sequencing Platform"/>
            <person name="Earl A."/>
            <person name="Ward D."/>
            <person name="Feldgarden M."/>
            <person name="Gevers D."/>
            <person name="Izard J."/>
            <person name="Blanton J.M."/>
            <person name="Mathney J."/>
            <person name="Tanner A.C."/>
            <person name="Dewhirst F.E."/>
            <person name="Young S.K."/>
            <person name="Zeng Q."/>
            <person name="Gargeya S."/>
            <person name="Fitzgerald M."/>
            <person name="Haas B."/>
            <person name="Abouelleil A."/>
            <person name="Alvarado L."/>
            <person name="Arachchi H.M."/>
            <person name="Berlin A."/>
            <person name="Chapman S.B."/>
            <person name="Gearin G."/>
            <person name="Goldberg J."/>
            <person name="Griggs A."/>
            <person name="Gujja S."/>
            <person name="Hansen M."/>
            <person name="Heiman D."/>
            <person name="Howarth C."/>
            <person name="Larimer J."/>
            <person name="Lui A."/>
            <person name="MacDonald P.J.P."/>
            <person name="McCowen C."/>
            <person name="Montmayeur A."/>
            <person name="Murphy C."/>
            <person name="Neiman D."/>
            <person name="Pearson M."/>
            <person name="Priest M."/>
            <person name="Roberts A."/>
            <person name="Saif S."/>
            <person name="Shea T."/>
            <person name="Sisk P."/>
            <person name="Stolte C."/>
            <person name="Sykes S."/>
            <person name="Wortman J."/>
            <person name="Nusbaum C."/>
            <person name="Birren B."/>
        </authorList>
    </citation>
    <scope>NUCLEOTIDE SEQUENCE [LARGE SCALE GENOMIC DNA]</scope>
    <source>
        <strain evidence="3 4">OT 289</strain>
    </source>
</reference>
<evidence type="ECO:0000256" key="2">
    <source>
        <dbReference type="ARBA" id="ARBA00023002"/>
    </source>
</evidence>
<evidence type="ECO:0008006" key="5">
    <source>
        <dbReference type="Google" id="ProtNLM"/>
    </source>
</evidence>
<comment type="similarity">
    <text evidence="1">Belongs to the short-chain dehydrogenases/reductases (SDR) family.</text>
</comment>
<protein>
    <recommendedName>
        <fullName evidence="5">Oxidoreductase, short chain dehydrogenase/reductase family protein</fullName>
    </recommendedName>
</protein>
<dbReference type="Pfam" id="PF00106">
    <property type="entry name" value="adh_short"/>
    <property type="match status" value="1"/>
</dbReference>
<dbReference type="HOGENOM" id="CLU_010194_2_1_10"/>
<name>H1HN53_9BACT</name>
<dbReference type="Gene3D" id="3.40.50.720">
    <property type="entry name" value="NAD(P)-binding Rossmann-like Domain"/>
    <property type="match status" value="1"/>
</dbReference>
<dbReference type="GO" id="GO:0016491">
    <property type="term" value="F:oxidoreductase activity"/>
    <property type="evidence" value="ECO:0007669"/>
    <property type="project" value="UniProtKB-KW"/>
</dbReference>
<dbReference type="EMBL" id="AGEK01000028">
    <property type="protein sequence ID" value="EHO69740.1"/>
    <property type="molecule type" value="Genomic_DNA"/>
</dbReference>
<dbReference type="STRING" id="999422.HMPREF9944_01597"/>
<gene>
    <name evidence="3" type="ORF">HMPREF9944_01597</name>
</gene>
<keyword evidence="4" id="KW-1185">Reference proteome</keyword>
<evidence type="ECO:0000256" key="1">
    <source>
        <dbReference type="ARBA" id="ARBA00006484"/>
    </source>
</evidence>